<feature type="region of interest" description="Disordered" evidence="1">
    <location>
        <begin position="356"/>
        <end position="429"/>
    </location>
</feature>
<feature type="region of interest" description="Disordered" evidence="1">
    <location>
        <begin position="478"/>
        <end position="504"/>
    </location>
</feature>
<dbReference type="Proteomes" id="UP000765507">
    <property type="component" value="Unassembled WGS sequence"/>
</dbReference>
<dbReference type="OrthoDB" id="6158625at2759"/>
<evidence type="ECO:0000313" key="3">
    <source>
        <dbReference type="Proteomes" id="UP000765507"/>
    </source>
</evidence>
<comment type="caution">
    <text evidence="2">The sequence shown here is derived from an EMBL/GenBank/DDBJ whole genome shotgun (WGS) entry which is preliminary data.</text>
</comment>
<dbReference type="EMBL" id="JAHGAV010000902">
    <property type="protein sequence ID" value="KAG6923356.1"/>
    <property type="molecule type" value="Genomic_DNA"/>
</dbReference>
<evidence type="ECO:0000313" key="2">
    <source>
        <dbReference type="EMBL" id="KAG6923356.1"/>
    </source>
</evidence>
<organism evidence="2 3">
    <name type="scientific">Chelydra serpentina</name>
    <name type="common">Snapping turtle</name>
    <name type="synonym">Testudo serpentina</name>
    <dbReference type="NCBI Taxonomy" id="8475"/>
    <lineage>
        <taxon>Eukaryota</taxon>
        <taxon>Metazoa</taxon>
        <taxon>Chordata</taxon>
        <taxon>Craniata</taxon>
        <taxon>Vertebrata</taxon>
        <taxon>Euteleostomi</taxon>
        <taxon>Archelosauria</taxon>
        <taxon>Testudinata</taxon>
        <taxon>Testudines</taxon>
        <taxon>Cryptodira</taxon>
        <taxon>Durocryptodira</taxon>
        <taxon>Americhelydia</taxon>
        <taxon>Chelydroidea</taxon>
        <taxon>Chelydridae</taxon>
        <taxon>Chelydra</taxon>
    </lineage>
</organism>
<sequence length="524" mass="54853">MTDMELEEGGATLEDEDENGTKPDLETAEPLSCPKTAGTRAKDHCDSLLDSIDAQLSQLQWQGSGAGVAGGHTNGDTSLECSPNTSWTAEMEGCCANQDGTSWGGADPSRKEEYVWRLMHLLGAEQAPENLGDQSNSNSICTEDFAARFREGMVDPLVNSDGEGDVPAGGFPDSAEEGCVMGIEARTTGLSPAVETCEAAAEGFTLSTARRQHILQRFEEGLEGDLPLVLSSSVEGPQSLNSRTRRESLESLGGRISRLSQRNTMDIPSSTDKGKASSTGSRAPGLAPPERVEISEESIPCPLQQGGEGLEGSSRWVQDSRENSLPFSSPLLVEELGPSQPLRALGASPSGMRAWARESQPVRTAQSPSGRRQTEYGHVWSDSPSHAAPTAAHGSPSLASKGEKSLQLIASPCPDHGLPPEKLGDQGSALQGFGATTQLASSPESAQTPPAMVSDGCVAMQGGVDPGDPEREAPELLQQGSVIPRRPSGRGVTRAAASGGGEGTWRSCELHSAAERGARGLTLC</sequence>
<feature type="compositionally biased region" description="Polar residues" evidence="1">
    <location>
        <begin position="258"/>
        <end position="281"/>
    </location>
</feature>
<feature type="region of interest" description="Disordered" evidence="1">
    <location>
        <begin position="1"/>
        <end position="41"/>
    </location>
</feature>
<accession>A0A8T1S303</accession>
<keyword evidence="3" id="KW-1185">Reference proteome</keyword>
<protein>
    <submittedName>
        <fullName evidence="2">Uncharacterized protein</fullName>
    </submittedName>
</protein>
<dbReference type="AlphaFoldDB" id="A0A8T1S303"/>
<evidence type="ECO:0000256" key="1">
    <source>
        <dbReference type="SAM" id="MobiDB-lite"/>
    </source>
</evidence>
<reference evidence="2 3" key="1">
    <citation type="journal article" date="2020" name="G3 (Bethesda)">
        <title>Draft Genome of the Common Snapping Turtle, Chelydra serpentina, a Model for Phenotypic Plasticity in Reptiles.</title>
        <authorList>
            <person name="Das D."/>
            <person name="Singh S.K."/>
            <person name="Bierstedt J."/>
            <person name="Erickson A."/>
            <person name="Galli G.L.J."/>
            <person name="Crossley D.A. 2nd"/>
            <person name="Rhen T."/>
        </authorList>
    </citation>
    <scope>NUCLEOTIDE SEQUENCE [LARGE SCALE GENOMIC DNA]</scope>
    <source>
        <strain evidence="2">KW</strain>
    </source>
</reference>
<feature type="compositionally biased region" description="Acidic residues" evidence="1">
    <location>
        <begin position="1"/>
        <end position="18"/>
    </location>
</feature>
<proteinExistence type="predicted"/>
<feature type="compositionally biased region" description="Polar residues" evidence="1">
    <location>
        <begin position="232"/>
        <end position="242"/>
    </location>
</feature>
<gene>
    <name evidence="2" type="ORF">G0U57_020905</name>
</gene>
<feature type="compositionally biased region" description="Polar residues" evidence="1">
    <location>
        <begin position="361"/>
        <end position="371"/>
    </location>
</feature>
<name>A0A8T1S303_CHESE</name>
<feature type="region of interest" description="Disordered" evidence="1">
    <location>
        <begin position="232"/>
        <end position="293"/>
    </location>
</feature>
<feature type="non-terminal residue" evidence="2">
    <location>
        <position position="1"/>
    </location>
</feature>